<dbReference type="Proteomes" id="UP001597295">
    <property type="component" value="Unassembled WGS sequence"/>
</dbReference>
<comment type="caution">
    <text evidence="3">The sequence shown here is derived from an EMBL/GenBank/DDBJ whole genome shotgun (WGS) entry which is preliminary data.</text>
</comment>
<evidence type="ECO:0000256" key="1">
    <source>
        <dbReference type="SAM" id="SignalP"/>
    </source>
</evidence>
<accession>A0ABW5DRU5</accession>
<sequence length="168" mass="17736">MKTILLGAAVAALIPAFAFAHATLETTQATAGSYYKAVVRVGHGCAGEPSLKIRVRIPDGVTSVKPMPKAGWDLTIAKGPLKTPVSDGHGGQITEGVTEVTWTGKLLDEHYDEFVIRGKLPDAAGTIYWPIVQECAGGAHRWIEIPAAGQKSGDLKEPAPFVVLTPKP</sequence>
<evidence type="ECO:0000313" key="4">
    <source>
        <dbReference type="Proteomes" id="UP001597295"/>
    </source>
</evidence>
<dbReference type="InterPro" id="IPR038507">
    <property type="entry name" value="YcnI-like_sf"/>
</dbReference>
<gene>
    <name evidence="3" type="ORF">ACFSM5_05155</name>
</gene>
<evidence type="ECO:0000313" key="3">
    <source>
        <dbReference type="EMBL" id="MFD2262266.1"/>
    </source>
</evidence>
<dbReference type="InterPro" id="IPR012533">
    <property type="entry name" value="YcnI-copper_dom"/>
</dbReference>
<protein>
    <submittedName>
        <fullName evidence="3">YcnI family protein</fullName>
    </submittedName>
</protein>
<proteinExistence type="predicted"/>
<dbReference type="Pfam" id="PF07987">
    <property type="entry name" value="DUF1775"/>
    <property type="match status" value="1"/>
</dbReference>
<reference evidence="4" key="1">
    <citation type="journal article" date="2019" name="Int. J. Syst. Evol. Microbiol.">
        <title>The Global Catalogue of Microorganisms (GCM) 10K type strain sequencing project: providing services to taxonomists for standard genome sequencing and annotation.</title>
        <authorList>
            <consortium name="The Broad Institute Genomics Platform"/>
            <consortium name="The Broad Institute Genome Sequencing Center for Infectious Disease"/>
            <person name="Wu L."/>
            <person name="Ma J."/>
        </authorList>
    </citation>
    <scope>NUCLEOTIDE SEQUENCE [LARGE SCALE GENOMIC DNA]</scope>
    <source>
        <strain evidence="4">CGMCC 1.19062</strain>
    </source>
</reference>
<organism evidence="3 4">
    <name type="scientific">Lacibacterium aquatile</name>
    <dbReference type="NCBI Taxonomy" id="1168082"/>
    <lineage>
        <taxon>Bacteria</taxon>
        <taxon>Pseudomonadati</taxon>
        <taxon>Pseudomonadota</taxon>
        <taxon>Alphaproteobacteria</taxon>
        <taxon>Rhodospirillales</taxon>
        <taxon>Rhodospirillaceae</taxon>
    </lineage>
</organism>
<dbReference type="RefSeq" id="WP_379875187.1">
    <property type="nucleotide sequence ID" value="NZ_JBHUIP010000003.1"/>
</dbReference>
<feature type="signal peptide" evidence="1">
    <location>
        <begin position="1"/>
        <end position="20"/>
    </location>
</feature>
<name>A0ABW5DRU5_9PROT</name>
<evidence type="ECO:0000259" key="2">
    <source>
        <dbReference type="Pfam" id="PF07987"/>
    </source>
</evidence>
<dbReference type="CDD" id="cd08545">
    <property type="entry name" value="YcnI_like"/>
    <property type="match status" value="1"/>
</dbReference>
<keyword evidence="4" id="KW-1185">Reference proteome</keyword>
<dbReference type="Gene3D" id="2.60.40.2230">
    <property type="entry name" value="Uncharacterised protein YcnI-like PF07987, DUF1775"/>
    <property type="match status" value="1"/>
</dbReference>
<feature type="chain" id="PRO_5047502522" evidence="1">
    <location>
        <begin position="21"/>
        <end position="168"/>
    </location>
</feature>
<keyword evidence="1" id="KW-0732">Signal</keyword>
<dbReference type="EMBL" id="JBHUIP010000003">
    <property type="protein sequence ID" value="MFD2262266.1"/>
    <property type="molecule type" value="Genomic_DNA"/>
</dbReference>
<feature type="domain" description="YncI copper-binding" evidence="2">
    <location>
        <begin position="21"/>
        <end position="163"/>
    </location>
</feature>